<dbReference type="KEGG" id="gms:SOIL9_29020"/>
<dbReference type="InterPro" id="IPR022655">
    <property type="entry name" value="DUF1553"/>
</dbReference>
<dbReference type="RefSeq" id="WP_162669304.1">
    <property type="nucleotide sequence ID" value="NZ_LR593886.1"/>
</dbReference>
<dbReference type="AlphaFoldDB" id="A0A6P2D5Q9"/>
<gene>
    <name evidence="6" type="ORF">SOIL9_29020</name>
</gene>
<accession>A0A6P2D5Q9</accession>
<dbReference type="SUPFAM" id="SSF46626">
    <property type="entry name" value="Cytochrome c"/>
    <property type="match status" value="1"/>
</dbReference>
<dbReference type="PANTHER" id="PTHR35889:SF3">
    <property type="entry name" value="F-BOX DOMAIN-CONTAINING PROTEIN"/>
    <property type="match status" value="1"/>
</dbReference>
<evidence type="ECO:0000256" key="3">
    <source>
        <dbReference type="ARBA" id="ARBA00023004"/>
    </source>
</evidence>
<evidence type="ECO:0000256" key="4">
    <source>
        <dbReference type="PROSITE-ProRule" id="PRU00433"/>
    </source>
</evidence>
<dbReference type="Pfam" id="PF07635">
    <property type="entry name" value="PSCyt1"/>
    <property type="match status" value="1"/>
</dbReference>
<sequence length="992" mass="109176">MCYPSRWVVAFVGLLGGAATTRGADPTDHFEAKVRPVLVQHCIKCHGPEKQKGGLRLDSKTGWQTGGESGPSLVPGKPAESLLIKALSGADGVSQMPPNGKLTAAEIAALEQWVKDGAVDPRMGGPARLGGVTAAEAKDWWSFRSVIRPAVPKSAGTNAIDAFIRAKLAGANLNLSPAADKRTLIRRATYDLTGLPPTPQEIEAFLKDDSPEAFAKVVDRLLASPAYGERWGRHWLDLVRYADTAGENSDHPLPHAWRYRNWVIDAVNRDVPYDEFLRDQLAGDIVAARNPNEKYAPRVVATGFLALARRFGHDIDKDIHLTYEDTIDTVGKAFLGLTIGCARCHDHKYDAITAKDYYALYGILDSTKFAFPGCEPQQRPRDLVPLMPPAEWDRVVKPYKDKLANLDAQQAHLRAEQTKLVRELKARAETTGRVLARGEIPDGGEQVFDKLPAEIEVRAGQFLQLSVTPLKNHGADSTLIEWDIAEVGGKERRWNLTADVLDDLLAGNPHGDTHGNKRVWWFLDTRDGPIPLSESARDLSGKPGLNAWRNGDTPSVFANCAKEPAPVWTKLPGRSVFVHPGPNGNVAVGWLSPVDGKIRITGRIRDAHPGGPDGVGWVLERFTGERGADLLAVAGKSEKQQALERERAALVGSAPVQDVAFAVMESTPHDVKVHLRGDPEKLGPVVPRRWLEVFGGELLPAKAGSGRLELAGWITAKNNPLTARVMVNRIWLHHFGKGLVKTPNDFGARGSAPSHPELLDWLASEFVEKKWSVKALHRQIMLSATYQQASVLRPDAAKIDANNDLYWRFDRRRLSGEELRDSLLTASGQLDRKPGGAHPFPPEASWSYSQHVPFSTFYESDKRSVYLISVRNRRHPFLGLFDGADPNATTPQRQDTTVPTQALYFLNDPFFHGQSEKVAAHALAKPEPARLDELFRAAFQRTPTAKEQDAANAFLKRYTATLTETPPADRTKAAWAALARVLLASNEFLYLD</sequence>
<dbReference type="InterPro" id="IPR011444">
    <property type="entry name" value="DUF1549"/>
</dbReference>
<dbReference type="Pfam" id="PF07583">
    <property type="entry name" value="PSCyt2"/>
    <property type="match status" value="1"/>
</dbReference>
<name>A0A6P2D5Q9_9BACT</name>
<dbReference type="Proteomes" id="UP000464178">
    <property type="component" value="Chromosome"/>
</dbReference>
<dbReference type="EMBL" id="LR593886">
    <property type="protein sequence ID" value="VTR94812.1"/>
    <property type="molecule type" value="Genomic_DNA"/>
</dbReference>
<evidence type="ECO:0000256" key="1">
    <source>
        <dbReference type="ARBA" id="ARBA00022617"/>
    </source>
</evidence>
<keyword evidence="3 4" id="KW-0408">Iron</keyword>
<organism evidence="6 7">
    <name type="scientific">Gemmata massiliana</name>
    <dbReference type="NCBI Taxonomy" id="1210884"/>
    <lineage>
        <taxon>Bacteria</taxon>
        <taxon>Pseudomonadati</taxon>
        <taxon>Planctomycetota</taxon>
        <taxon>Planctomycetia</taxon>
        <taxon>Gemmatales</taxon>
        <taxon>Gemmataceae</taxon>
        <taxon>Gemmata</taxon>
    </lineage>
</organism>
<dbReference type="InterPro" id="IPR036909">
    <property type="entry name" value="Cyt_c-like_dom_sf"/>
</dbReference>
<feature type="domain" description="Cytochrome c" evidence="5">
    <location>
        <begin position="18"/>
        <end position="225"/>
    </location>
</feature>
<evidence type="ECO:0000259" key="5">
    <source>
        <dbReference type="PROSITE" id="PS51007"/>
    </source>
</evidence>
<dbReference type="GO" id="GO:0009055">
    <property type="term" value="F:electron transfer activity"/>
    <property type="evidence" value="ECO:0007669"/>
    <property type="project" value="InterPro"/>
</dbReference>
<keyword evidence="7" id="KW-1185">Reference proteome</keyword>
<protein>
    <recommendedName>
        <fullName evidence="5">Cytochrome c domain-containing protein</fullName>
    </recommendedName>
</protein>
<keyword evidence="1 4" id="KW-0349">Heme</keyword>
<dbReference type="PROSITE" id="PS51007">
    <property type="entry name" value="CYTC"/>
    <property type="match status" value="1"/>
</dbReference>
<dbReference type="GO" id="GO:0046872">
    <property type="term" value="F:metal ion binding"/>
    <property type="evidence" value="ECO:0007669"/>
    <property type="project" value="UniProtKB-KW"/>
</dbReference>
<dbReference type="PANTHER" id="PTHR35889">
    <property type="entry name" value="CYCLOINULO-OLIGOSACCHARIDE FRUCTANOTRANSFERASE-RELATED"/>
    <property type="match status" value="1"/>
</dbReference>
<evidence type="ECO:0000313" key="7">
    <source>
        <dbReference type="Proteomes" id="UP000464178"/>
    </source>
</evidence>
<proteinExistence type="predicted"/>
<dbReference type="InterPro" id="IPR009056">
    <property type="entry name" value="Cyt_c-like_dom"/>
</dbReference>
<dbReference type="GO" id="GO:0020037">
    <property type="term" value="F:heme binding"/>
    <property type="evidence" value="ECO:0007669"/>
    <property type="project" value="InterPro"/>
</dbReference>
<evidence type="ECO:0000313" key="6">
    <source>
        <dbReference type="EMBL" id="VTR94812.1"/>
    </source>
</evidence>
<evidence type="ECO:0000256" key="2">
    <source>
        <dbReference type="ARBA" id="ARBA00022723"/>
    </source>
</evidence>
<keyword evidence="2 4" id="KW-0479">Metal-binding</keyword>
<dbReference type="Pfam" id="PF07587">
    <property type="entry name" value="PSD1"/>
    <property type="match status" value="1"/>
</dbReference>
<dbReference type="InterPro" id="IPR011429">
    <property type="entry name" value="Cyt_c_Planctomycete-type"/>
</dbReference>
<reference evidence="6 7" key="1">
    <citation type="submission" date="2019-05" db="EMBL/GenBank/DDBJ databases">
        <authorList>
            <consortium name="Science for Life Laboratories"/>
        </authorList>
    </citation>
    <scope>NUCLEOTIDE SEQUENCE [LARGE SCALE GENOMIC DNA]</scope>
    <source>
        <strain evidence="6">Soil9</strain>
    </source>
</reference>